<evidence type="ECO:0000256" key="5">
    <source>
        <dbReference type="ARBA" id="ARBA00029447"/>
    </source>
</evidence>
<name>A0A1V2A4W3_9BACI</name>
<dbReference type="Proteomes" id="UP000188613">
    <property type="component" value="Unassembled WGS sequence"/>
</dbReference>
<dbReference type="InterPro" id="IPR004090">
    <property type="entry name" value="Chemotax_Me-accpt_rcpt"/>
</dbReference>
<keyword evidence="7" id="KW-0812">Transmembrane</keyword>
<dbReference type="GO" id="GO:0005886">
    <property type="term" value="C:plasma membrane"/>
    <property type="evidence" value="ECO:0007669"/>
    <property type="project" value="UniProtKB-SubCell"/>
</dbReference>
<dbReference type="PROSITE" id="PS50111">
    <property type="entry name" value="CHEMOTAXIS_TRANSDUC_2"/>
    <property type="match status" value="1"/>
</dbReference>
<evidence type="ECO:0000256" key="1">
    <source>
        <dbReference type="ARBA" id="ARBA00004236"/>
    </source>
</evidence>
<dbReference type="PROSITE" id="PS50885">
    <property type="entry name" value="HAMP"/>
    <property type="match status" value="1"/>
</dbReference>
<feature type="domain" description="Methyl-accepting transducer" evidence="8">
    <location>
        <begin position="275"/>
        <end position="546"/>
    </location>
</feature>
<dbReference type="InterPro" id="IPR024478">
    <property type="entry name" value="HlyB_4HB_MCP"/>
</dbReference>
<keyword evidence="3 7" id="KW-0472">Membrane</keyword>
<dbReference type="GO" id="GO:0007165">
    <property type="term" value="P:signal transduction"/>
    <property type="evidence" value="ECO:0007669"/>
    <property type="project" value="UniProtKB-KW"/>
</dbReference>
<gene>
    <name evidence="10" type="ORF">BTO28_14785</name>
</gene>
<protein>
    <recommendedName>
        <fullName evidence="12">Methyl-accepting chemotaxis protein</fullName>
    </recommendedName>
</protein>
<dbReference type="PRINTS" id="PR00260">
    <property type="entry name" value="CHEMTRNSDUCR"/>
</dbReference>
<evidence type="ECO:0000313" key="10">
    <source>
        <dbReference type="EMBL" id="OMP66051.1"/>
    </source>
</evidence>
<dbReference type="InterPro" id="IPR004089">
    <property type="entry name" value="MCPsignal_dom"/>
</dbReference>
<dbReference type="PANTHER" id="PTHR32089">
    <property type="entry name" value="METHYL-ACCEPTING CHEMOTAXIS PROTEIN MCPB"/>
    <property type="match status" value="1"/>
</dbReference>
<dbReference type="EMBL" id="MSFI01000026">
    <property type="protein sequence ID" value="OMP66051.1"/>
    <property type="molecule type" value="Genomic_DNA"/>
</dbReference>
<feature type="domain" description="HAMP" evidence="9">
    <location>
        <begin position="202"/>
        <end position="256"/>
    </location>
</feature>
<comment type="similarity">
    <text evidence="5">Belongs to the methyl-accepting chemotaxis (MCP) protein family.</text>
</comment>
<dbReference type="AlphaFoldDB" id="A0A1V2A4W3"/>
<keyword evidence="4 6" id="KW-0807">Transducer</keyword>
<dbReference type="SUPFAM" id="SSF58104">
    <property type="entry name" value="Methyl-accepting chemotaxis protein (MCP) signaling domain"/>
    <property type="match status" value="1"/>
</dbReference>
<dbReference type="Gene3D" id="1.10.287.950">
    <property type="entry name" value="Methyl-accepting chemotaxis protein"/>
    <property type="match status" value="1"/>
</dbReference>
<reference evidence="10 11" key="1">
    <citation type="submission" date="2016-12" db="EMBL/GenBank/DDBJ databases">
        <title>Domibacillus sp. SAB 38T whole genome sequencing.</title>
        <authorList>
            <person name="Verma A."/>
            <person name="Ojha A.K."/>
            <person name="Krishnamurthi S."/>
        </authorList>
    </citation>
    <scope>NUCLEOTIDE SEQUENCE [LARGE SCALE GENOMIC DNA]</scope>
    <source>
        <strain evidence="10 11">SAB 38</strain>
    </source>
</reference>
<evidence type="ECO:0000259" key="9">
    <source>
        <dbReference type="PROSITE" id="PS50885"/>
    </source>
</evidence>
<evidence type="ECO:0008006" key="12">
    <source>
        <dbReference type="Google" id="ProtNLM"/>
    </source>
</evidence>
<comment type="subcellular location">
    <subcellularLocation>
        <location evidence="1">Cell membrane</location>
    </subcellularLocation>
</comment>
<dbReference type="Pfam" id="PF00672">
    <property type="entry name" value="HAMP"/>
    <property type="match status" value="1"/>
</dbReference>
<dbReference type="GO" id="GO:0006935">
    <property type="term" value="P:chemotaxis"/>
    <property type="evidence" value="ECO:0007669"/>
    <property type="project" value="InterPro"/>
</dbReference>
<sequence>MKIKSKLIILAAVLTAAMAVTGIFSIYTFKDTDEQNDEMKADADLLQLFKHIQYRLAGMSNDERAYLINGESQYPEGMEEKKADINESLNKALSIAIGAEEKEKIRAIQEYFETYWSVSEQVISNYETKRETSLKLHFEEERTIRKEQLDPAIEELIEELGKEMTGDQERMDRQNQHNTYILIALVLISCIFGVVFAILIISSILKPLRMFNEQLKDISEGNGDLTKQIRLTKKDEFWELANSFNHFTASLKNMILKINESAHYLASSSEQLTASANQTTQAAEQVTSAIQQIASGTESSSVKIQENASLLDHIENGVTGINNNSTALKNLSEDTSKAAEDGVHSVKKNVQQMQFIYESITESNQVIQSLSERSQEIGNILTIISGIADQTNLLALNASIEAARAGEHGKGFAVVAEEVRKLAEQSQQSSKQIALLIDGIQKDSQASVHIMSKVSENAEIGLQTSEETSEKFSDIMKRTNEMTPQIEEVSAVMQKITDNVAKFKATADIIAATAQENTTSTGEVSASTEEQLASMEEITSSIKSISNTAEELKDLVDQFKI</sequence>
<keyword evidence="2" id="KW-1003">Cell membrane</keyword>
<dbReference type="OrthoDB" id="107771at2"/>
<comment type="caution">
    <text evidence="10">The sequence shown here is derived from an EMBL/GenBank/DDBJ whole genome shotgun (WGS) entry which is preliminary data.</text>
</comment>
<dbReference type="SMART" id="SM00304">
    <property type="entry name" value="HAMP"/>
    <property type="match status" value="1"/>
</dbReference>
<evidence type="ECO:0000259" key="8">
    <source>
        <dbReference type="PROSITE" id="PS50111"/>
    </source>
</evidence>
<evidence type="ECO:0000256" key="7">
    <source>
        <dbReference type="SAM" id="Phobius"/>
    </source>
</evidence>
<dbReference type="CDD" id="cd11386">
    <property type="entry name" value="MCP_signal"/>
    <property type="match status" value="1"/>
</dbReference>
<dbReference type="RefSeq" id="WP_076767635.1">
    <property type="nucleotide sequence ID" value="NZ_MSFI01000026.1"/>
</dbReference>
<evidence type="ECO:0000313" key="11">
    <source>
        <dbReference type="Proteomes" id="UP000188613"/>
    </source>
</evidence>
<dbReference type="CDD" id="cd06225">
    <property type="entry name" value="HAMP"/>
    <property type="match status" value="1"/>
</dbReference>
<evidence type="ECO:0000256" key="2">
    <source>
        <dbReference type="ARBA" id="ARBA00022475"/>
    </source>
</evidence>
<keyword evidence="11" id="KW-1185">Reference proteome</keyword>
<dbReference type="SMART" id="SM00283">
    <property type="entry name" value="MA"/>
    <property type="match status" value="1"/>
</dbReference>
<evidence type="ECO:0000256" key="6">
    <source>
        <dbReference type="PROSITE-ProRule" id="PRU00284"/>
    </source>
</evidence>
<dbReference type="Pfam" id="PF00015">
    <property type="entry name" value="MCPsignal"/>
    <property type="match status" value="1"/>
</dbReference>
<dbReference type="STRING" id="1714355.BTO28_14785"/>
<dbReference type="Gene3D" id="1.10.8.500">
    <property type="entry name" value="HAMP domain in histidine kinase"/>
    <property type="match status" value="1"/>
</dbReference>
<keyword evidence="7" id="KW-1133">Transmembrane helix</keyword>
<organism evidence="10 11">
    <name type="scientific">Domibacillus epiphyticus</name>
    <dbReference type="NCBI Taxonomy" id="1714355"/>
    <lineage>
        <taxon>Bacteria</taxon>
        <taxon>Bacillati</taxon>
        <taxon>Bacillota</taxon>
        <taxon>Bacilli</taxon>
        <taxon>Bacillales</taxon>
        <taxon>Bacillaceae</taxon>
        <taxon>Domibacillus</taxon>
    </lineage>
</organism>
<evidence type="ECO:0000256" key="3">
    <source>
        <dbReference type="ARBA" id="ARBA00023136"/>
    </source>
</evidence>
<dbReference type="GO" id="GO:0004888">
    <property type="term" value="F:transmembrane signaling receptor activity"/>
    <property type="evidence" value="ECO:0007669"/>
    <property type="project" value="InterPro"/>
</dbReference>
<dbReference type="Pfam" id="PF12729">
    <property type="entry name" value="4HB_MCP_1"/>
    <property type="match status" value="1"/>
</dbReference>
<proteinExistence type="inferred from homology"/>
<evidence type="ECO:0000256" key="4">
    <source>
        <dbReference type="ARBA" id="ARBA00023224"/>
    </source>
</evidence>
<dbReference type="PANTHER" id="PTHR32089:SF114">
    <property type="entry name" value="METHYL-ACCEPTING CHEMOTAXIS PROTEIN MCPB"/>
    <property type="match status" value="1"/>
</dbReference>
<dbReference type="InterPro" id="IPR003660">
    <property type="entry name" value="HAMP_dom"/>
</dbReference>
<accession>A0A1V2A4W3</accession>
<feature type="transmembrane region" description="Helical" evidence="7">
    <location>
        <begin position="180"/>
        <end position="205"/>
    </location>
</feature>